<evidence type="ECO:0000313" key="3">
    <source>
        <dbReference type="Proteomes" id="UP000675940"/>
    </source>
</evidence>
<organism evidence="2 3">
    <name type="scientific">Sagittula salina</name>
    <dbReference type="NCBI Taxonomy" id="2820268"/>
    <lineage>
        <taxon>Bacteria</taxon>
        <taxon>Pseudomonadati</taxon>
        <taxon>Pseudomonadota</taxon>
        <taxon>Alphaproteobacteria</taxon>
        <taxon>Rhodobacterales</taxon>
        <taxon>Roseobacteraceae</taxon>
        <taxon>Sagittula</taxon>
    </lineage>
</organism>
<proteinExistence type="predicted"/>
<feature type="compositionally biased region" description="Basic and acidic residues" evidence="1">
    <location>
        <begin position="50"/>
        <end position="63"/>
    </location>
</feature>
<dbReference type="RefSeq" id="WP_209361752.1">
    <property type="nucleotide sequence ID" value="NZ_JAGISH010000008.1"/>
</dbReference>
<evidence type="ECO:0000313" key="2">
    <source>
        <dbReference type="EMBL" id="MBP0483813.1"/>
    </source>
</evidence>
<name>A0A940S164_9RHOB</name>
<accession>A0A940S164</accession>
<sequence length="63" mass="7221">MLRGRPSRICGSFLGRKPLLSGPELIHTFEQAFRAEMRQLEVEDTVSDLKSQERRRSAGDTEM</sequence>
<dbReference type="AlphaFoldDB" id="A0A940S164"/>
<protein>
    <submittedName>
        <fullName evidence="2">Uncharacterized protein</fullName>
    </submittedName>
</protein>
<dbReference type="EMBL" id="JAGISH010000008">
    <property type="protein sequence ID" value="MBP0483813.1"/>
    <property type="molecule type" value="Genomic_DNA"/>
</dbReference>
<evidence type="ECO:0000256" key="1">
    <source>
        <dbReference type="SAM" id="MobiDB-lite"/>
    </source>
</evidence>
<dbReference type="Proteomes" id="UP000675940">
    <property type="component" value="Unassembled WGS sequence"/>
</dbReference>
<keyword evidence="3" id="KW-1185">Reference proteome</keyword>
<reference evidence="2" key="1">
    <citation type="submission" date="2021-03" db="EMBL/GenBank/DDBJ databases">
        <title>Sagittula salina sp. nov. strain M10.9X isolated from the marine waste.</title>
        <authorList>
            <person name="Satari L."/>
            <person name="Molina-Menor E."/>
            <person name="Vidal-Verdu A."/>
            <person name="Pascual J."/>
            <person name="Pereto J."/>
            <person name="Porcar M."/>
        </authorList>
    </citation>
    <scope>NUCLEOTIDE SEQUENCE</scope>
    <source>
        <strain evidence="2">M10.9X</strain>
    </source>
</reference>
<comment type="caution">
    <text evidence="2">The sequence shown here is derived from an EMBL/GenBank/DDBJ whole genome shotgun (WGS) entry which is preliminary data.</text>
</comment>
<gene>
    <name evidence="2" type="ORF">J5474_15115</name>
</gene>
<feature type="region of interest" description="Disordered" evidence="1">
    <location>
        <begin position="42"/>
        <end position="63"/>
    </location>
</feature>